<proteinExistence type="predicted"/>
<comment type="caution">
    <text evidence="5">The sequence shown here is derived from an EMBL/GenBank/DDBJ whole genome shotgun (WGS) entry which is preliminary data.</text>
</comment>
<dbReference type="Proteomes" id="UP001077662">
    <property type="component" value="Unassembled WGS sequence"/>
</dbReference>
<evidence type="ECO:0000256" key="1">
    <source>
        <dbReference type="ARBA" id="ARBA00022448"/>
    </source>
</evidence>
<evidence type="ECO:0000256" key="2">
    <source>
        <dbReference type="ARBA" id="ARBA00022741"/>
    </source>
</evidence>
<dbReference type="CDD" id="cd03293">
    <property type="entry name" value="ABC_NrtD_SsuB_transporters"/>
    <property type="match status" value="1"/>
</dbReference>
<keyword evidence="2" id="KW-0547">Nucleotide-binding</keyword>
<dbReference type="GO" id="GO:0005524">
    <property type="term" value="F:ATP binding"/>
    <property type="evidence" value="ECO:0007669"/>
    <property type="project" value="UniProtKB-KW"/>
</dbReference>
<dbReference type="InterPro" id="IPR003439">
    <property type="entry name" value="ABC_transporter-like_ATP-bd"/>
</dbReference>
<keyword evidence="1" id="KW-0813">Transport</keyword>
<dbReference type="PANTHER" id="PTHR42788">
    <property type="entry name" value="TAURINE IMPORT ATP-BINDING PROTEIN-RELATED"/>
    <property type="match status" value="1"/>
</dbReference>
<dbReference type="InterPro" id="IPR027417">
    <property type="entry name" value="P-loop_NTPase"/>
</dbReference>
<evidence type="ECO:0000256" key="3">
    <source>
        <dbReference type="ARBA" id="ARBA00022840"/>
    </source>
</evidence>
<dbReference type="PANTHER" id="PTHR42788:SF2">
    <property type="entry name" value="ABC TRANSPORTER ATP-BINDING PROTEIN"/>
    <property type="match status" value="1"/>
</dbReference>
<name>A0AAP3DFQ2_BRELA</name>
<gene>
    <name evidence="5" type="ORF">O0554_04980</name>
</gene>
<protein>
    <submittedName>
        <fullName evidence="5">ABC transporter ATP-binding protein</fullName>
    </submittedName>
</protein>
<evidence type="ECO:0000313" key="6">
    <source>
        <dbReference type="Proteomes" id="UP001077662"/>
    </source>
</evidence>
<dbReference type="InterPro" id="IPR017871">
    <property type="entry name" value="ABC_transporter-like_CS"/>
</dbReference>
<dbReference type="Pfam" id="PF00005">
    <property type="entry name" value="ABC_tran"/>
    <property type="match status" value="1"/>
</dbReference>
<dbReference type="PROSITE" id="PS00211">
    <property type="entry name" value="ABC_TRANSPORTER_1"/>
    <property type="match status" value="1"/>
</dbReference>
<accession>A0AAP3DFQ2</accession>
<reference evidence="5" key="1">
    <citation type="submission" date="2022-09" db="EMBL/GenBank/DDBJ databases">
        <title>Genome analysis and characterization of larvicidal activity of Brevibacillus strains.</title>
        <authorList>
            <person name="Patrusheva E.V."/>
            <person name="Izotova A.O."/>
            <person name="Toshchakov S.V."/>
            <person name="Sineoky S.P."/>
        </authorList>
    </citation>
    <scope>NUCLEOTIDE SEQUENCE</scope>
    <source>
        <strain evidence="5">VKPM_B-13247</strain>
    </source>
</reference>
<dbReference type="RefSeq" id="WP_258433022.1">
    <property type="nucleotide sequence ID" value="NZ_JANSGW010000005.1"/>
</dbReference>
<dbReference type="GO" id="GO:0016887">
    <property type="term" value="F:ATP hydrolysis activity"/>
    <property type="evidence" value="ECO:0007669"/>
    <property type="project" value="InterPro"/>
</dbReference>
<dbReference type="Gene3D" id="3.40.50.300">
    <property type="entry name" value="P-loop containing nucleotide triphosphate hydrolases"/>
    <property type="match status" value="1"/>
</dbReference>
<dbReference type="SMART" id="SM00382">
    <property type="entry name" value="AAA"/>
    <property type="match status" value="1"/>
</dbReference>
<organism evidence="5 6">
    <name type="scientific">Brevibacillus laterosporus</name>
    <name type="common">Bacillus laterosporus</name>
    <dbReference type="NCBI Taxonomy" id="1465"/>
    <lineage>
        <taxon>Bacteria</taxon>
        <taxon>Bacillati</taxon>
        <taxon>Bacillota</taxon>
        <taxon>Bacilli</taxon>
        <taxon>Bacillales</taxon>
        <taxon>Paenibacillaceae</taxon>
        <taxon>Brevibacillus</taxon>
    </lineage>
</organism>
<dbReference type="InterPro" id="IPR003593">
    <property type="entry name" value="AAA+_ATPase"/>
</dbReference>
<dbReference type="InterPro" id="IPR050166">
    <property type="entry name" value="ABC_transporter_ATP-bind"/>
</dbReference>
<dbReference type="AlphaFoldDB" id="A0AAP3DFQ2"/>
<feature type="domain" description="ABC transporter" evidence="4">
    <location>
        <begin position="35"/>
        <end position="266"/>
    </location>
</feature>
<dbReference type="SUPFAM" id="SSF52540">
    <property type="entry name" value="P-loop containing nucleoside triphosphate hydrolases"/>
    <property type="match status" value="1"/>
</dbReference>
<evidence type="ECO:0000313" key="5">
    <source>
        <dbReference type="EMBL" id="MCZ0806275.1"/>
    </source>
</evidence>
<dbReference type="EMBL" id="JAPTNE010000005">
    <property type="protein sequence ID" value="MCZ0806275.1"/>
    <property type="molecule type" value="Genomic_DNA"/>
</dbReference>
<keyword evidence="3 5" id="KW-0067">ATP-binding</keyword>
<sequence length="285" mass="31653">MSNDIHTSISMDMTPEQNITSTSTLKSAYTPDSALVVEQVSHSFTESGCTIEVLQQISLEVKKGEFVSLIGPSGSGKSTLFHIIGGLLSPIHGSITIEGKQVTGETGHISYMPQSSSLLPWRTIEENVGLALEIEGVSRKETLKLAREWLPKVGLDGYEKAYPHMLSGGMQQRVAFLRALLSRQELICLDEPFGALDALSRTDMQNWLLSIWEKHKRSVLLITHSIDEAIFLSDKIYVLTAKPAQVAVTISVPFERPRREKMLLSPEFLLVKEKILTLLRHSQQA</sequence>
<evidence type="ECO:0000259" key="4">
    <source>
        <dbReference type="PROSITE" id="PS50893"/>
    </source>
</evidence>
<dbReference type="PROSITE" id="PS50893">
    <property type="entry name" value="ABC_TRANSPORTER_2"/>
    <property type="match status" value="1"/>
</dbReference>